<feature type="chain" id="PRO_5043416497" evidence="1">
    <location>
        <begin position="16"/>
        <end position="191"/>
    </location>
</feature>
<evidence type="ECO:0000313" key="3">
    <source>
        <dbReference type="Proteomes" id="UP000735302"/>
    </source>
</evidence>
<evidence type="ECO:0000256" key="1">
    <source>
        <dbReference type="SAM" id="SignalP"/>
    </source>
</evidence>
<name>A0AAV4CTI4_9GAST</name>
<gene>
    <name evidence="2" type="ORF">PoB_006172700</name>
</gene>
<comment type="caution">
    <text evidence="2">The sequence shown here is derived from an EMBL/GenBank/DDBJ whole genome shotgun (WGS) entry which is preliminary data.</text>
</comment>
<reference evidence="2 3" key="1">
    <citation type="journal article" date="2021" name="Elife">
        <title>Chloroplast acquisition without the gene transfer in kleptoplastic sea slugs, Plakobranchus ocellatus.</title>
        <authorList>
            <person name="Maeda T."/>
            <person name="Takahashi S."/>
            <person name="Yoshida T."/>
            <person name="Shimamura S."/>
            <person name="Takaki Y."/>
            <person name="Nagai Y."/>
            <person name="Toyoda A."/>
            <person name="Suzuki Y."/>
            <person name="Arimoto A."/>
            <person name="Ishii H."/>
            <person name="Satoh N."/>
            <person name="Nishiyama T."/>
            <person name="Hasebe M."/>
            <person name="Maruyama T."/>
            <person name="Minagawa J."/>
            <person name="Obokata J."/>
            <person name="Shigenobu S."/>
        </authorList>
    </citation>
    <scope>NUCLEOTIDE SEQUENCE [LARGE SCALE GENOMIC DNA]</scope>
</reference>
<dbReference type="AlphaFoldDB" id="A0AAV4CTI4"/>
<proteinExistence type="predicted"/>
<sequence>MIFLMLCMATGSTHIGTYTTGARLATTCPQLPTAGNMAPQNKMCDTYPAPSPLRRSLTTLPWRPSTYYQSAKVNPCSAVTQSMPDPMSARTQLAELDSLKVPPVFAAARNALYTRFTCNDWMASNQGSYLASDRVRGGSERLRMDTSRLCREYDDRMMRNQAAVGKRLGERLGKGWPSVAAAKFENRSARG</sequence>
<dbReference type="EMBL" id="BLXT01006999">
    <property type="protein sequence ID" value="GFO35222.1"/>
    <property type="molecule type" value="Genomic_DNA"/>
</dbReference>
<keyword evidence="3" id="KW-1185">Reference proteome</keyword>
<dbReference type="Proteomes" id="UP000735302">
    <property type="component" value="Unassembled WGS sequence"/>
</dbReference>
<protein>
    <submittedName>
        <fullName evidence="2">Tektin-3-like</fullName>
    </submittedName>
</protein>
<evidence type="ECO:0000313" key="2">
    <source>
        <dbReference type="EMBL" id="GFO35222.1"/>
    </source>
</evidence>
<organism evidence="2 3">
    <name type="scientific">Plakobranchus ocellatus</name>
    <dbReference type="NCBI Taxonomy" id="259542"/>
    <lineage>
        <taxon>Eukaryota</taxon>
        <taxon>Metazoa</taxon>
        <taxon>Spiralia</taxon>
        <taxon>Lophotrochozoa</taxon>
        <taxon>Mollusca</taxon>
        <taxon>Gastropoda</taxon>
        <taxon>Heterobranchia</taxon>
        <taxon>Euthyneura</taxon>
        <taxon>Panpulmonata</taxon>
        <taxon>Sacoglossa</taxon>
        <taxon>Placobranchoidea</taxon>
        <taxon>Plakobranchidae</taxon>
        <taxon>Plakobranchus</taxon>
    </lineage>
</organism>
<accession>A0AAV4CTI4</accession>
<keyword evidence="1" id="KW-0732">Signal</keyword>
<feature type="signal peptide" evidence="1">
    <location>
        <begin position="1"/>
        <end position="15"/>
    </location>
</feature>